<dbReference type="InterPro" id="IPR012341">
    <property type="entry name" value="6hp_glycosidase-like_sf"/>
</dbReference>
<gene>
    <name evidence="2" type="ORF">CTOB1V02_LOCUS15358</name>
</gene>
<dbReference type="OrthoDB" id="200349at2759"/>
<dbReference type="AlphaFoldDB" id="A0A7R8ZZI1"/>
<accession>A0A7R8ZZI1</accession>
<evidence type="ECO:0000313" key="2">
    <source>
        <dbReference type="EMBL" id="CAD7237543.1"/>
    </source>
</evidence>
<organism evidence="2">
    <name type="scientific">Cyprideis torosa</name>
    <dbReference type="NCBI Taxonomy" id="163714"/>
    <lineage>
        <taxon>Eukaryota</taxon>
        <taxon>Metazoa</taxon>
        <taxon>Ecdysozoa</taxon>
        <taxon>Arthropoda</taxon>
        <taxon>Crustacea</taxon>
        <taxon>Oligostraca</taxon>
        <taxon>Ostracoda</taxon>
        <taxon>Podocopa</taxon>
        <taxon>Podocopida</taxon>
        <taxon>Cytherocopina</taxon>
        <taxon>Cytheroidea</taxon>
        <taxon>Cytherideidae</taxon>
        <taxon>Cyprideis</taxon>
    </lineage>
</organism>
<dbReference type="InterPro" id="IPR008928">
    <property type="entry name" value="6-hairpin_glycosidase_sf"/>
</dbReference>
<proteinExistence type="inferred from homology"/>
<dbReference type="SUPFAM" id="SSF48208">
    <property type="entry name" value="Six-hairpin glycosidases"/>
    <property type="match status" value="1"/>
</dbReference>
<dbReference type="GO" id="GO:0004553">
    <property type="term" value="F:hydrolase activity, hydrolyzing O-glycosyl compounds"/>
    <property type="evidence" value="ECO:0007669"/>
    <property type="project" value="TreeGrafter"/>
</dbReference>
<dbReference type="GO" id="GO:0005975">
    <property type="term" value="P:carbohydrate metabolic process"/>
    <property type="evidence" value="ECO:0007669"/>
    <property type="project" value="InterPro"/>
</dbReference>
<sequence length="111" mass="12435">MCKRKQILFLPYRATGPAMTWSMHSIGWIEIGDVEQAEENFNRGYQTYVREPFKVWTEAIFGTGAINFITGMGGFLQNILMGYMGIRIGLEELLIMNPVLLPGTTGLSVKG</sequence>
<dbReference type="Gene3D" id="1.50.10.10">
    <property type="match status" value="1"/>
</dbReference>
<reference evidence="2" key="1">
    <citation type="submission" date="2020-11" db="EMBL/GenBank/DDBJ databases">
        <authorList>
            <person name="Tran Van P."/>
        </authorList>
    </citation>
    <scope>NUCLEOTIDE SEQUENCE</scope>
</reference>
<dbReference type="EMBL" id="OB689124">
    <property type="protein sequence ID" value="CAD7237543.1"/>
    <property type="molecule type" value="Genomic_DNA"/>
</dbReference>
<evidence type="ECO:0000256" key="1">
    <source>
        <dbReference type="ARBA" id="ARBA00006768"/>
    </source>
</evidence>
<name>A0A7R8ZZI1_9CRUS</name>
<dbReference type="PANTHER" id="PTHR11051:SF8">
    <property type="entry name" value="PROTEIN-GLUCOSYLGALACTOSYLHYDROXYLYSINE GLUCOSIDASE"/>
    <property type="match status" value="1"/>
</dbReference>
<protein>
    <submittedName>
        <fullName evidence="2">Uncharacterized protein</fullName>
    </submittedName>
</protein>
<dbReference type="PANTHER" id="PTHR11051">
    <property type="entry name" value="GLYCOSYL HYDROLASE-RELATED"/>
    <property type="match status" value="1"/>
</dbReference>
<comment type="similarity">
    <text evidence="1">Belongs to the glycosyl hydrolase 65 family.</text>
</comment>